<feature type="domain" description="Porphobilinogen deaminase N-terminal" evidence="9">
    <location>
        <begin position="6"/>
        <end position="213"/>
    </location>
</feature>
<evidence type="ECO:0000256" key="2">
    <source>
        <dbReference type="ARBA" id="ARBA00004735"/>
    </source>
</evidence>
<dbReference type="FunFam" id="3.40.190.10:FF:000004">
    <property type="entry name" value="Porphobilinogen deaminase"/>
    <property type="match status" value="1"/>
</dbReference>
<dbReference type="AlphaFoldDB" id="A0A6I2UH85"/>
<organism evidence="11 12">
    <name type="scientific">Anaerovibrio slackiae</name>
    <dbReference type="NCBI Taxonomy" id="2652309"/>
    <lineage>
        <taxon>Bacteria</taxon>
        <taxon>Bacillati</taxon>
        <taxon>Bacillota</taxon>
        <taxon>Negativicutes</taxon>
        <taxon>Selenomonadales</taxon>
        <taxon>Selenomonadaceae</taxon>
        <taxon>Anaerovibrio</taxon>
    </lineage>
</organism>
<evidence type="ECO:0000313" key="11">
    <source>
        <dbReference type="EMBL" id="MSU09079.1"/>
    </source>
</evidence>
<dbReference type="GO" id="GO:0005737">
    <property type="term" value="C:cytoplasm"/>
    <property type="evidence" value="ECO:0007669"/>
    <property type="project" value="UniProtKB-UniRule"/>
</dbReference>
<reference evidence="11 12" key="1">
    <citation type="submission" date="2019-08" db="EMBL/GenBank/DDBJ databases">
        <title>In-depth cultivation of the pig gut microbiome towards novel bacterial diversity and tailored functional studies.</title>
        <authorList>
            <person name="Wylensek D."/>
            <person name="Hitch T.C.A."/>
            <person name="Clavel T."/>
        </authorList>
    </citation>
    <scope>NUCLEOTIDE SEQUENCE [LARGE SCALE GENOMIC DNA]</scope>
    <source>
        <strain evidence="11 12">WCA-693-APC-5D-A</strain>
    </source>
</reference>
<evidence type="ECO:0000256" key="3">
    <source>
        <dbReference type="ARBA" id="ARBA00005638"/>
    </source>
</evidence>
<dbReference type="PANTHER" id="PTHR11557">
    <property type="entry name" value="PORPHOBILINOGEN DEAMINASE"/>
    <property type="match status" value="1"/>
</dbReference>
<dbReference type="NCBIfam" id="TIGR00212">
    <property type="entry name" value="hemC"/>
    <property type="match status" value="1"/>
</dbReference>
<name>A0A6I2UH85_9FIRM</name>
<dbReference type="InterPro" id="IPR022417">
    <property type="entry name" value="Porphobilin_deaminase_N"/>
</dbReference>
<dbReference type="EC" id="2.5.1.61" evidence="8"/>
<dbReference type="Pfam" id="PF03900">
    <property type="entry name" value="Porphobil_deamC"/>
    <property type="match status" value="1"/>
</dbReference>
<evidence type="ECO:0000256" key="6">
    <source>
        <dbReference type="ARBA" id="ARBA00023244"/>
    </source>
</evidence>
<dbReference type="InterPro" id="IPR022418">
    <property type="entry name" value="Porphobilinogen_deaminase_C"/>
</dbReference>
<comment type="function">
    <text evidence="1 8">Tetrapolymerization of the monopyrrole PBG into the hydroxymethylbilane pre-uroporphyrinogen in several discrete steps.</text>
</comment>
<dbReference type="InterPro" id="IPR022419">
    <property type="entry name" value="Porphobilin_deaminase_cofac_BS"/>
</dbReference>
<dbReference type="Proteomes" id="UP000433181">
    <property type="component" value="Unassembled WGS sequence"/>
</dbReference>
<dbReference type="Gene3D" id="3.40.190.10">
    <property type="entry name" value="Periplasmic binding protein-like II"/>
    <property type="match status" value="2"/>
</dbReference>
<keyword evidence="5 8" id="KW-0808">Transferase</keyword>
<keyword evidence="12" id="KW-1185">Reference proteome</keyword>
<dbReference type="InterPro" id="IPR036803">
    <property type="entry name" value="Porphobilinogen_deaminase_C_sf"/>
</dbReference>
<dbReference type="GO" id="GO:0004418">
    <property type="term" value="F:hydroxymethylbilane synthase activity"/>
    <property type="evidence" value="ECO:0007669"/>
    <property type="project" value="UniProtKB-UniRule"/>
</dbReference>
<evidence type="ECO:0000256" key="4">
    <source>
        <dbReference type="ARBA" id="ARBA00011245"/>
    </source>
</evidence>
<dbReference type="CDD" id="cd13646">
    <property type="entry name" value="PBP2_EcHMBS_like"/>
    <property type="match status" value="1"/>
</dbReference>
<dbReference type="GeneID" id="96779013"/>
<comment type="catalytic activity">
    <reaction evidence="7 8">
        <text>4 porphobilinogen + H2O = hydroxymethylbilane + 4 NH4(+)</text>
        <dbReference type="Rhea" id="RHEA:13185"/>
        <dbReference type="ChEBI" id="CHEBI:15377"/>
        <dbReference type="ChEBI" id="CHEBI:28938"/>
        <dbReference type="ChEBI" id="CHEBI:57845"/>
        <dbReference type="ChEBI" id="CHEBI:58126"/>
        <dbReference type="EC" id="2.5.1.61"/>
    </reaction>
</comment>
<evidence type="ECO:0000259" key="10">
    <source>
        <dbReference type="Pfam" id="PF03900"/>
    </source>
</evidence>
<dbReference type="SUPFAM" id="SSF53850">
    <property type="entry name" value="Periplasmic binding protein-like II"/>
    <property type="match status" value="1"/>
</dbReference>
<accession>A0A6I2UH85</accession>
<evidence type="ECO:0000313" key="12">
    <source>
        <dbReference type="Proteomes" id="UP000433181"/>
    </source>
</evidence>
<comment type="miscellaneous">
    <text evidence="8">The porphobilinogen subunits are added to the dipyrromethane group.</text>
</comment>
<dbReference type="RefSeq" id="WP_154407247.1">
    <property type="nucleotide sequence ID" value="NZ_VUNR01000016.1"/>
</dbReference>
<evidence type="ECO:0000256" key="1">
    <source>
        <dbReference type="ARBA" id="ARBA00002869"/>
    </source>
</evidence>
<dbReference type="SUPFAM" id="SSF54782">
    <property type="entry name" value="Porphobilinogen deaminase (hydroxymethylbilane synthase), C-terminal domain"/>
    <property type="match status" value="1"/>
</dbReference>
<comment type="caution">
    <text evidence="11">The sequence shown here is derived from an EMBL/GenBank/DDBJ whole genome shotgun (WGS) entry which is preliminary data.</text>
</comment>
<comment type="subunit">
    <text evidence="4 8">Monomer.</text>
</comment>
<sequence>MSKKKLIVGTRSSQLALWQADFVIGELRKRYPDLAIEKRLMTTKGDKILNAPLAKIGGKGLFTKELETAMLAGEIDIAVHSLKDMPVVVPEGLVITAVTERADAGDALVSQRYGSFGALPEGAKVGTSSLRRRAQLLHARPDLQIVDLRGNVNTRLRKLEEENFDGIILACAGLKRLGFGERIRQVLPRSLCLPAVGQGALAIESRIDDRETRELLSFLDDGITRACTAAERGFLATVEGGCQVPVGVYAQPVNNADILQDAHAGKAEAIRVEAVIASLDGRKLFRDSVEGAADEAENLGISLANKLLDMGGREILRSLGIEL</sequence>
<dbReference type="PROSITE" id="PS00533">
    <property type="entry name" value="PORPHOBILINOGEN_DEAM"/>
    <property type="match status" value="1"/>
</dbReference>
<protein>
    <recommendedName>
        <fullName evidence="8">Porphobilinogen deaminase</fullName>
        <shortName evidence="8">PBG</shortName>
        <ecNumber evidence="8">2.5.1.61</ecNumber>
    </recommendedName>
    <alternativeName>
        <fullName evidence="8">Hydroxymethylbilane synthase</fullName>
        <shortName evidence="8">HMBS</shortName>
    </alternativeName>
    <alternativeName>
        <fullName evidence="8">Pre-uroporphyrinogen synthase</fullName>
    </alternativeName>
</protein>
<proteinExistence type="inferred from homology"/>
<dbReference type="GO" id="GO:0006782">
    <property type="term" value="P:protoporphyrinogen IX biosynthetic process"/>
    <property type="evidence" value="ECO:0007669"/>
    <property type="project" value="UniProtKB-UniRule"/>
</dbReference>
<evidence type="ECO:0000259" key="9">
    <source>
        <dbReference type="Pfam" id="PF01379"/>
    </source>
</evidence>
<gene>
    <name evidence="8 11" type="primary">hemC</name>
    <name evidence="11" type="ORF">FYJ84_08790</name>
</gene>
<dbReference type="FunFam" id="3.40.190.10:FF:000005">
    <property type="entry name" value="Porphobilinogen deaminase"/>
    <property type="match status" value="1"/>
</dbReference>
<keyword evidence="6 8" id="KW-0627">Porphyrin biosynthesis</keyword>
<comment type="cofactor">
    <cofactor evidence="8">
        <name>dipyrromethane</name>
        <dbReference type="ChEBI" id="CHEBI:60342"/>
    </cofactor>
    <text evidence="8">Binds 1 dipyrromethane group covalently.</text>
</comment>
<evidence type="ECO:0000256" key="5">
    <source>
        <dbReference type="ARBA" id="ARBA00022679"/>
    </source>
</evidence>
<dbReference type="Gene3D" id="3.30.160.40">
    <property type="entry name" value="Porphobilinogen deaminase, C-terminal domain"/>
    <property type="match status" value="1"/>
</dbReference>
<feature type="domain" description="Porphobilinogen deaminase C-terminal" evidence="10">
    <location>
        <begin position="227"/>
        <end position="308"/>
    </location>
</feature>
<dbReference type="InterPro" id="IPR000860">
    <property type="entry name" value="HemC"/>
</dbReference>
<dbReference type="EMBL" id="VUNR01000016">
    <property type="protein sequence ID" value="MSU09079.1"/>
    <property type="molecule type" value="Genomic_DNA"/>
</dbReference>
<dbReference type="PANTHER" id="PTHR11557:SF0">
    <property type="entry name" value="PORPHOBILINOGEN DEAMINASE"/>
    <property type="match status" value="1"/>
</dbReference>
<dbReference type="PRINTS" id="PR00151">
    <property type="entry name" value="PORPHBDMNASE"/>
</dbReference>
<comment type="similarity">
    <text evidence="3 8">Belongs to the HMBS family.</text>
</comment>
<evidence type="ECO:0000256" key="7">
    <source>
        <dbReference type="ARBA" id="ARBA00048169"/>
    </source>
</evidence>
<dbReference type="PIRSF" id="PIRSF001438">
    <property type="entry name" value="4pyrrol_synth_OHMeBilane_synth"/>
    <property type="match status" value="1"/>
</dbReference>
<dbReference type="Pfam" id="PF01379">
    <property type="entry name" value="Porphobil_deam"/>
    <property type="match status" value="1"/>
</dbReference>
<dbReference type="HAMAP" id="MF_00260">
    <property type="entry name" value="Porphobil_deam"/>
    <property type="match status" value="1"/>
</dbReference>
<comment type="pathway">
    <text evidence="2">Porphyrin-containing compound metabolism; protoporphyrin-IX biosynthesis; coproporphyrinogen-III from 5-aminolevulinate: step 2/4.</text>
</comment>
<evidence type="ECO:0000256" key="8">
    <source>
        <dbReference type="HAMAP-Rule" id="MF_00260"/>
    </source>
</evidence>
<feature type="modified residue" description="S-(dipyrrolylmethanemethyl)cysteine" evidence="8">
    <location>
        <position position="242"/>
    </location>
</feature>